<keyword evidence="2" id="KW-1185">Reference proteome</keyword>
<gene>
    <name evidence="1" type="ORF">SPI_09358</name>
</gene>
<protein>
    <submittedName>
        <fullName evidence="1">Uncharacterized protein</fullName>
    </submittedName>
</protein>
<proteinExistence type="predicted"/>
<evidence type="ECO:0000313" key="2">
    <source>
        <dbReference type="Proteomes" id="UP000076874"/>
    </source>
</evidence>
<name>A0A167LXP4_9HYPO</name>
<dbReference type="EMBL" id="AZHD01000028">
    <property type="protein sequence ID" value="OAA53651.1"/>
    <property type="molecule type" value="Genomic_DNA"/>
</dbReference>
<accession>A0A167LXP4</accession>
<dbReference type="Proteomes" id="UP000076874">
    <property type="component" value="Unassembled WGS sequence"/>
</dbReference>
<evidence type="ECO:0000313" key="1">
    <source>
        <dbReference type="EMBL" id="OAA53651.1"/>
    </source>
</evidence>
<organism evidence="1 2">
    <name type="scientific">Niveomyces insectorum RCEF 264</name>
    <dbReference type="NCBI Taxonomy" id="1081102"/>
    <lineage>
        <taxon>Eukaryota</taxon>
        <taxon>Fungi</taxon>
        <taxon>Dikarya</taxon>
        <taxon>Ascomycota</taxon>
        <taxon>Pezizomycotina</taxon>
        <taxon>Sordariomycetes</taxon>
        <taxon>Hypocreomycetidae</taxon>
        <taxon>Hypocreales</taxon>
        <taxon>Cordycipitaceae</taxon>
        <taxon>Niveomyces</taxon>
    </lineage>
</organism>
<dbReference type="AlphaFoldDB" id="A0A167LXP4"/>
<sequence length="230" mass="24702">MLVSFANSQRLVDGHAAVEERAVAIQTVSARKAVVVVPCSEGIVPLCASAASISAAPATMPFFASDRRSTAMDKRRWLRLAARQFRTEHVPFFGVRCGARHERKLDGDGSVCAAGPRERAGLYSKSLLPQDQDPALLFVPMKQAARKDSDDPRIRTRLRKYRGPAVLSAGRARVAVATTKGAAEAAALLAALVDDGSVQDSVIVNHDDDADEARIEGENVVCELFRPLPG</sequence>
<reference evidence="1 2" key="1">
    <citation type="journal article" date="2016" name="Genome Biol. Evol.">
        <title>Divergent and convergent evolution of fungal pathogenicity.</title>
        <authorList>
            <person name="Shang Y."/>
            <person name="Xiao G."/>
            <person name="Zheng P."/>
            <person name="Cen K."/>
            <person name="Zhan S."/>
            <person name="Wang C."/>
        </authorList>
    </citation>
    <scope>NUCLEOTIDE SEQUENCE [LARGE SCALE GENOMIC DNA]</scope>
    <source>
        <strain evidence="1 2">RCEF 264</strain>
    </source>
</reference>
<comment type="caution">
    <text evidence="1">The sequence shown here is derived from an EMBL/GenBank/DDBJ whole genome shotgun (WGS) entry which is preliminary data.</text>
</comment>